<evidence type="ECO:0000313" key="1">
    <source>
        <dbReference type="EMBL" id="MBB3037902.1"/>
    </source>
</evidence>
<protein>
    <recommendedName>
        <fullName evidence="3">Glycolipid-binding domain-containing protein</fullName>
    </recommendedName>
</protein>
<name>A0A839RLV6_9ACTN</name>
<dbReference type="AlphaFoldDB" id="A0A839RLV6"/>
<dbReference type="InterPro" id="IPR009467">
    <property type="entry name" value="Glycolipid-bd_prot_put"/>
</dbReference>
<dbReference type="EMBL" id="JACHWS010000002">
    <property type="protein sequence ID" value="MBB3037902.1"/>
    <property type="molecule type" value="Genomic_DNA"/>
</dbReference>
<dbReference type="Pfam" id="PF06475">
    <property type="entry name" value="Glycolipid_bind"/>
    <property type="match status" value="1"/>
</dbReference>
<evidence type="ECO:0008006" key="3">
    <source>
        <dbReference type="Google" id="ProtNLM"/>
    </source>
</evidence>
<dbReference type="OrthoDB" id="7347529at2"/>
<keyword evidence="2" id="KW-1185">Reference proteome</keyword>
<dbReference type="RefSeq" id="WP_064441377.1">
    <property type="nucleotide sequence ID" value="NZ_BDDI01000013.1"/>
</dbReference>
<proteinExistence type="predicted"/>
<dbReference type="Proteomes" id="UP000567922">
    <property type="component" value="Unassembled WGS sequence"/>
</dbReference>
<organism evidence="1 2">
    <name type="scientific">Hoyosella altamirensis</name>
    <dbReference type="NCBI Taxonomy" id="616997"/>
    <lineage>
        <taxon>Bacteria</taxon>
        <taxon>Bacillati</taxon>
        <taxon>Actinomycetota</taxon>
        <taxon>Actinomycetes</taxon>
        <taxon>Mycobacteriales</taxon>
        <taxon>Hoyosellaceae</taxon>
        <taxon>Hoyosella</taxon>
    </lineage>
</organism>
<accession>A0A839RLV6</accession>
<reference evidence="1 2" key="1">
    <citation type="submission" date="2020-08" db="EMBL/GenBank/DDBJ databases">
        <title>Sequencing the genomes of 1000 actinobacteria strains.</title>
        <authorList>
            <person name="Klenk H.-P."/>
        </authorList>
    </citation>
    <scope>NUCLEOTIDE SEQUENCE [LARGE SCALE GENOMIC DNA]</scope>
    <source>
        <strain evidence="1 2">DSM 45258</strain>
    </source>
</reference>
<gene>
    <name evidence="1" type="ORF">FHU29_002351</name>
</gene>
<comment type="caution">
    <text evidence="1">The sequence shown here is derived from an EMBL/GenBank/DDBJ whole genome shotgun (WGS) entry which is preliminary data.</text>
</comment>
<evidence type="ECO:0000313" key="2">
    <source>
        <dbReference type="Proteomes" id="UP000567922"/>
    </source>
</evidence>
<sequence length="194" mass="21123">MTDALTSTSWPAVFTWGAHSAPRMESVRIQLSGKKIKAAGRIIGADCADHPAFSASYDLITDEFGATRRLSLRATVARGERVLSVSRDTEGYWTVHEGNTSTRSRFGGALDVDVILSPFFNALPIRRLDLHTEANDVQVPVVYVSLPDLTVREETLTYSSHAEGIHVFSPVASATVTVDSDGFLIDYPALGQRI</sequence>
<dbReference type="SUPFAM" id="SSF159275">
    <property type="entry name" value="PA1994-like"/>
    <property type="match status" value="1"/>
</dbReference>